<keyword evidence="2" id="KW-1185">Reference proteome</keyword>
<accession>A0ACA9RT87</accession>
<dbReference type="Proteomes" id="UP000789920">
    <property type="component" value="Unassembled WGS sequence"/>
</dbReference>
<gene>
    <name evidence="1" type="ORF">RPERSI_LOCUS22890</name>
</gene>
<protein>
    <submittedName>
        <fullName evidence="1">19821_t:CDS:1</fullName>
    </submittedName>
</protein>
<dbReference type="EMBL" id="CAJVQC010070279">
    <property type="protein sequence ID" value="CAG8809573.1"/>
    <property type="molecule type" value="Genomic_DNA"/>
</dbReference>
<comment type="caution">
    <text evidence="1">The sequence shown here is derived from an EMBL/GenBank/DDBJ whole genome shotgun (WGS) entry which is preliminary data.</text>
</comment>
<feature type="non-terminal residue" evidence="1">
    <location>
        <position position="1"/>
    </location>
</feature>
<name>A0ACA9RT87_9GLOM</name>
<evidence type="ECO:0000313" key="2">
    <source>
        <dbReference type="Proteomes" id="UP000789920"/>
    </source>
</evidence>
<reference evidence="1" key="1">
    <citation type="submission" date="2021-06" db="EMBL/GenBank/DDBJ databases">
        <authorList>
            <person name="Kallberg Y."/>
            <person name="Tangrot J."/>
            <person name="Rosling A."/>
        </authorList>
    </citation>
    <scope>NUCLEOTIDE SEQUENCE</scope>
    <source>
        <strain evidence="1">MA461A</strain>
    </source>
</reference>
<evidence type="ECO:0000313" key="1">
    <source>
        <dbReference type="EMBL" id="CAG8809573.1"/>
    </source>
</evidence>
<organism evidence="1 2">
    <name type="scientific">Racocetra persica</name>
    <dbReference type="NCBI Taxonomy" id="160502"/>
    <lineage>
        <taxon>Eukaryota</taxon>
        <taxon>Fungi</taxon>
        <taxon>Fungi incertae sedis</taxon>
        <taxon>Mucoromycota</taxon>
        <taxon>Glomeromycotina</taxon>
        <taxon>Glomeromycetes</taxon>
        <taxon>Diversisporales</taxon>
        <taxon>Gigasporaceae</taxon>
        <taxon>Racocetra</taxon>
    </lineage>
</organism>
<proteinExistence type="predicted"/>
<feature type="non-terminal residue" evidence="1">
    <location>
        <position position="42"/>
    </location>
</feature>
<sequence length="42" mass="4923">MDWGVIQIRFNTFFFDLIRGSYSMLSYCLHSEDSYLIISGPV</sequence>